<evidence type="ECO:0000259" key="5">
    <source>
        <dbReference type="PROSITE" id="PS50835"/>
    </source>
</evidence>
<dbReference type="FunFam" id="2.60.40.10:FF:000130">
    <property type="entry name" value="Hemicentin 1"/>
    <property type="match status" value="1"/>
</dbReference>
<dbReference type="PANTHER" id="PTHR12231">
    <property type="entry name" value="CTX-RELATED TYPE I TRANSMEMBRANE PROTEIN"/>
    <property type="match status" value="1"/>
</dbReference>
<dbReference type="Proteomes" id="UP000050794">
    <property type="component" value="Unassembled WGS sequence"/>
</dbReference>
<evidence type="ECO:0000256" key="1">
    <source>
        <dbReference type="ARBA" id="ARBA00022729"/>
    </source>
</evidence>
<feature type="domain" description="Ig-like" evidence="5">
    <location>
        <begin position="46"/>
        <end position="135"/>
    </location>
</feature>
<keyword evidence="4" id="KW-0393">Immunoglobulin domain</keyword>
<dbReference type="PROSITE" id="PS50835">
    <property type="entry name" value="IG_LIKE"/>
    <property type="match status" value="8"/>
</dbReference>
<dbReference type="InterPro" id="IPR013098">
    <property type="entry name" value="Ig_I-set"/>
</dbReference>
<dbReference type="FunFam" id="2.60.40.10:FF:000107">
    <property type="entry name" value="Myosin, light chain kinase a"/>
    <property type="match status" value="1"/>
</dbReference>
<keyword evidence="1" id="KW-0732">Signal</keyword>
<evidence type="ECO:0000313" key="6">
    <source>
        <dbReference type="EMBL" id="VDM24001.1"/>
    </source>
</evidence>
<feature type="domain" description="Ig-like" evidence="5">
    <location>
        <begin position="384"/>
        <end position="472"/>
    </location>
</feature>
<feature type="domain" description="Ig-like" evidence="5">
    <location>
        <begin position="309"/>
        <end position="379"/>
    </location>
</feature>
<protein>
    <submittedName>
        <fullName evidence="8">Hemicentin-1</fullName>
    </submittedName>
</protein>
<dbReference type="SMART" id="SM00409">
    <property type="entry name" value="IG"/>
    <property type="match status" value="9"/>
</dbReference>
<dbReference type="EMBL" id="UYWY01000129">
    <property type="protein sequence ID" value="VDM24001.1"/>
    <property type="molecule type" value="Genomic_DNA"/>
</dbReference>
<feature type="domain" description="Ig-like" evidence="5">
    <location>
        <begin position="668"/>
        <end position="759"/>
    </location>
</feature>
<dbReference type="Pfam" id="PF07679">
    <property type="entry name" value="I-set"/>
    <property type="match status" value="6"/>
</dbReference>
<dbReference type="Gene3D" id="2.60.40.10">
    <property type="entry name" value="Immunoglobulins"/>
    <property type="match status" value="10"/>
</dbReference>
<proteinExistence type="predicted"/>
<dbReference type="CDD" id="cd00096">
    <property type="entry name" value="Ig"/>
    <property type="match status" value="4"/>
</dbReference>
<name>A0A183TVN8_TOXCA</name>
<dbReference type="PANTHER" id="PTHR12231:SF218">
    <property type="entry name" value="MICROFIBRILLAR-ASSOCIATED PROTEIN 3-LIKE"/>
    <property type="match status" value="1"/>
</dbReference>
<dbReference type="InterPro" id="IPR003599">
    <property type="entry name" value="Ig_sub"/>
</dbReference>
<feature type="domain" description="Ig-like" evidence="5">
    <location>
        <begin position="140"/>
        <end position="222"/>
    </location>
</feature>
<evidence type="ECO:0000256" key="4">
    <source>
        <dbReference type="ARBA" id="ARBA00023319"/>
    </source>
</evidence>
<evidence type="ECO:0000256" key="2">
    <source>
        <dbReference type="ARBA" id="ARBA00022737"/>
    </source>
</evidence>
<dbReference type="FunFam" id="2.60.40.10:FF:000503">
    <property type="entry name" value="Hemicentin 1"/>
    <property type="match status" value="3"/>
</dbReference>
<feature type="domain" description="Ig-like" evidence="5">
    <location>
        <begin position="477"/>
        <end position="565"/>
    </location>
</feature>
<dbReference type="WBParaSite" id="TCNE_0000030701-mRNA-1">
    <property type="protein sequence ID" value="TCNE_0000030701-mRNA-1"/>
    <property type="gene ID" value="TCNE_0000030701"/>
</dbReference>
<evidence type="ECO:0000313" key="8">
    <source>
        <dbReference type="WBParaSite" id="TCNE_0000030701-mRNA-1"/>
    </source>
</evidence>
<keyword evidence="7" id="KW-1185">Reference proteome</keyword>
<dbReference type="InterPro" id="IPR013783">
    <property type="entry name" value="Ig-like_fold"/>
</dbReference>
<dbReference type="SUPFAM" id="SSF48726">
    <property type="entry name" value="Immunoglobulin"/>
    <property type="match status" value="10"/>
</dbReference>
<gene>
    <name evidence="6" type="ORF">TCNE_LOCUS308</name>
</gene>
<keyword evidence="2" id="KW-0677">Repeat</keyword>
<dbReference type="Pfam" id="PF13927">
    <property type="entry name" value="Ig_3"/>
    <property type="match status" value="2"/>
</dbReference>
<dbReference type="GO" id="GO:0043005">
    <property type="term" value="C:neuron projection"/>
    <property type="evidence" value="ECO:0007669"/>
    <property type="project" value="TreeGrafter"/>
</dbReference>
<dbReference type="InterPro" id="IPR036179">
    <property type="entry name" value="Ig-like_dom_sf"/>
</dbReference>
<dbReference type="InterPro" id="IPR051170">
    <property type="entry name" value="Neural/epithelial_adhesion"/>
</dbReference>
<sequence length="905" mass="99411">MQLLNEKRTALVSSAGEQDAGNYRCTVRNKAGQAEKTFNVRVILKPQLIGSNETTAVEVLITHPVTFECPIVSPIGVELMWTKDEIPIVSGTENVQLLNGGRHLLISSVAPRDEAIYTCVARNQAGQARKNFKLSVLVPPSIIGIGGEHKVIENNSLVLPCEVEGYPLPRISWTKDGKPALSLPLVQALSGGQQFKIVSANRQHRGSYMCTALNKVGKAEINFDVDVITRPTVAQGVKAIVEVIKNESAVFRCPITDMKFVGEITCSELRDEGSYSCRVKNDAGESRVDYKLVVLVPPEIIMLDKDKNSCPATGKPEPTIDWYKDGELLTARNITRRIRSGRLEGNDLRIARIQVSDSGRFTCEAKNKAGMAEQDVLIYVMTPPRIEREGVPSEIGGKSRSTVTISCPAYGRPPPTVTWLKAGRPLDYSPEVYLSANGMKLHFLDLKKTHADRYTCIARNLAGEDKRDFVLKLLEAPTIEGPNILRKVQVNAGRTSIINCPVMGSPEPSIAWLKNGQPMVADSRHVFLNGGRQLQISDTSLQDDARYTCIATNNIGLADLETYLQVIGSPVIAGDKLESVEVVVNEPRDLDCEVSGTEPMDIEWQRGGQTIDFGGIRGGSSYMQVSARGRRLHILSAQVADTGRFTCLARNSAGEARKSYDLKVVVPPTINESTSSLPLQTIIPGTAFAVECKVDAIPDAQVTWKLNERPVVSDDTVVLLNNNQTLWVNRASDQFGGRYTCDARNKVGHATRDFLVKLTAPPLLDRGSQELDVVVGDYIVLTCKVISGTGNLSVNDRRIEIRNARLSDSGNYVCIVENEAGQARKKFDLAVLERPRFLDTTNVSPSIIVGRPLVLDCSVTGTPKPTVVWLKVSSYSFSFVLLLELFVVPRFDLHTVPLTRRSKRR</sequence>
<evidence type="ECO:0000313" key="7">
    <source>
        <dbReference type="Proteomes" id="UP000050794"/>
    </source>
</evidence>
<keyword evidence="3" id="KW-1015">Disulfide bond</keyword>
<reference evidence="6 7" key="2">
    <citation type="submission" date="2018-11" db="EMBL/GenBank/DDBJ databases">
        <authorList>
            <consortium name="Pathogen Informatics"/>
        </authorList>
    </citation>
    <scope>NUCLEOTIDE SEQUENCE [LARGE SCALE GENOMIC DNA]</scope>
</reference>
<dbReference type="InterPro" id="IPR003598">
    <property type="entry name" value="Ig_sub2"/>
</dbReference>
<dbReference type="InterPro" id="IPR007110">
    <property type="entry name" value="Ig-like_dom"/>
</dbReference>
<feature type="domain" description="Ig-like" evidence="5">
    <location>
        <begin position="835"/>
        <end position="871"/>
    </location>
</feature>
<evidence type="ECO:0000256" key="3">
    <source>
        <dbReference type="ARBA" id="ARBA00023157"/>
    </source>
</evidence>
<feature type="domain" description="Ig-like" evidence="5">
    <location>
        <begin position="570"/>
        <end position="663"/>
    </location>
</feature>
<accession>A0A183TVN8</accession>
<reference evidence="8" key="1">
    <citation type="submission" date="2016-06" db="UniProtKB">
        <authorList>
            <consortium name="WormBaseParasite"/>
        </authorList>
    </citation>
    <scope>IDENTIFICATION</scope>
</reference>
<dbReference type="AlphaFoldDB" id="A0A183TVN8"/>
<dbReference type="SMART" id="SM00408">
    <property type="entry name" value="IGc2"/>
    <property type="match status" value="8"/>
</dbReference>
<organism evidence="7 8">
    <name type="scientific">Toxocara canis</name>
    <name type="common">Canine roundworm</name>
    <dbReference type="NCBI Taxonomy" id="6265"/>
    <lineage>
        <taxon>Eukaryota</taxon>
        <taxon>Metazoa</taxon>
        <taxon>Ecdysozoa</taxon>
        <taxon>Nematoda</taxon>
        <taxon>Chromadorea</taxon>
        <taxon>Rhabditida</taxon>
        <taxon>Spirurina</taxon>
        <taxon>Ascaridomorpha</taxon>
        <taxon>Ascaridoidea</taxon>
        <taxon>Toxocaridae</taxon>
        <taxon>Toxocara</taxon>
    </lineage>
</organism>